<keyword evidence="1" id="KW-0732">Signal</keyword>
<protein>
    <recommendedName>
        <fullName evidence="4">Tetratricopeptide repeat protein</fullName>
    </recommendedName>
</protein>
<accession>A0ABT6VPB9</accession>
<dbReference type="InterPro" id="IPR011990">
    <property type="entry name" value="TPR-like_helical_dom_sf"/>
</dbReference>
<keyword evidence="3" id="KW-1185">Reference proteome</keyword>
<evidence type="ECO:0000313" key="3">
    <source>
        <dbReference type="Proteomes" id="UP001244242"/>
    </source>
</evidence>
<evidence type="ECO:0000313" key="2">
    <source>
        <dbReference type="EMBL" id="MDI5935832.1"/>
    </source>
</evidence>
<evidence type="ECO:0008006" key="4">
    <source>
        <dbReference type="Google" id="ProtNLM"/>
    </source>
</evidence>
<dbReference type="PROSITE" id="PS51257">
    <property type="entry name" value="PROKAR_LIPOPROTEIN"/>
    <property type="match status" value="1"/>
</dbReference>
<comment type="caution">
    <text evidence="2">The sequence shown here is derived from an EMBL/GenBank/DDBJ whole genome shotgun (WGS) entry which is preliminary data.</text>
</comment>
<dbReference type="Gene3D" id="1.25.40.10">
    <property type="entry name" value="Tetratricopeptide repeat domain"/>
    <property type="match status" value="1"/>
</dbReference>
<proteinExistence type="predicted"/>
<feature type="signal peptide" evidence="1">
    <location>
        <begin position="1"/>
        <end position="26"/>
    </location>
</feature>
<feature type="chain" id="PRO_5047177458" description="Tetratricopeptide repeat protein" evidence="1">
    <location>
        <begin position="27"/>
        <end position="190"/>
    </location>
</feature>
<dbReference type="EMBL" id="JASCQO010000049">
    <property type="protein sequence ID" value="MDI5935832.1"/>
    <property type="molecule type" value="Genomic_DNA"/>
</dbReference>
<dbReference type="RefSeq" id="WP_282723254.1">
    <property type="nucleotide sequence ID" value="NZ_JASCQO010000049.1"/>
</dbReference>
<sequence>MKKILFLSIAALLSSLLLTACSPVNGEPPAHYQERAGAALVEARGDTQQLEEVLTIYAEGLERHPNDPALLSSRAQLLASLGRYEEAKNDLDELQEGELHKEGMLLRCMVHERLEGATAEALACYEEVENAYASEAGDHPDANHILAARLAESPEADALLLEWQAGENADPMLEEMLKMEREEMIRQFLP</sequence>
<name>A0ABT6VPB9_9GAMM</name>
<evidence type="ECO:0000256" key="1">
    <source>
        <dbReference type="SAM" id="SignalP"/>
    </source>
</evidence>
<reference evidence="2 3" key="1">
    <citation type="submission" date="2023-04" db="EMBL/GenBank/DDBJ databases">
        <title>Halomonas strains isolated from rhizosphere soil.</title>
        <authorList>
            <person name="Xu L."/>
            <person name="Sun J.-Q."/>
        </authorList>
    </citation>
    <scope>NUCLEOTIDE SEQUENCE [LARGE SCALE GENOMIC DNA]</scope>
    <source>
        <strain evidence="2 3">LN1S58</strain>
    </source>
</reference>
<gene>
    <name evidence="2" type="ORF">QLQ84_18730</name>
</gene>
<dbReference type="Proteomes" id="UP001244242">
    <property type="component" value="Unassembled WGS sequence"/>
</dbReference>
<organism evidence="2 3">
    <name type="scientific">Halomonas kalidii</name>
    <dbReference type="NCBI Taxonomy" id="3043293"/>
    <lineage>
        <taxon>Bacteria</taxon>
        <taxon>Pseudomonadati</taxon>
        <taxon>Pseudomonadota</taxon>
        <taxon>Gammaproteobacteria</taxon>
        <taxon>Oceanospirillales</taxon>
        <taxon>Halomonadaceae</taxon>
        <taxon>Halomonas</taxon>
    </lineage>
</organism>
<dbReference type="SUPFAM" id="SSF48452">
    <property type="entry name" value="TPR-like"/>
    <property type="match status" value="1"/>
</dbReference>